<proteinExistence type="predicted"/>
<organism evidence="1">
    <name type="scientific">Anguilla anguilla</name>
    <name type="common">European freshwater eel</name>
    <name type="synonym">Muraena anguilla</name>
    <dbReference type="NCBI Taxonomy" id="7936"/>
    <lineage>
        <taxon>Eukaryota</taxon>
        <taxon>Metazoa</taxon>
        <taxon>Chordata</taxon>
        <taxon>Craniata</taxon>
        <taxon>Vertebrata</taxon>
        <taxon>Euteleostomi</taxon>
        <taxon>Actinopterygii</taxon>
        <taxon>Neopterygii</taxon>
        <taxon>Teleostei</taxon>
        <taxon>Anguilliformes</taxon>
        <taxon>Anguillidae</taxon>
        <taxon>Anguilla</taxon>
    </lineage>
</organism>
<dbReference type="AlphaFoldDB" id="A0A0E9UTN5"/>
<reference evidence="1" key="1">
    <citation type="submission" date="2014-11" db="EMBL/GenBank/DDBJ databases">
        <authorList>
            <person name="Amaro Gonzalez C."/>
        </authorList>
    </citation>
    <scope>NUCLEOTIDE SEQUENCE</scope>
</reference>
<dbReference type="EMBL" id="GBXM01039390">
    <property type="protein sequence ID" value="JAH69187.1"/>
    <property type="molecule type" value="Transcribed_RNA"/>
</dbReference>
<protein>
    <submittedName>
        <fullName evidence="1">Uncharacterized protein</fullName>
    </submittedName>
</protein>
<evidence type="ECO:0000313" key="1">
    <source>
        <dbReference type="EMBL" id="JAH69187.1"/>
    </source>
</evidence>
<accession>A0A0E9UTN5</accession>
<sequence length="62" mass="6828">MEEFFHSVLDKIISIWSFLCAQGHCYAVTGKGQTVGEAQNRPECDCMLVALRFAFTGTKGPS</sequence>
<reference evidence="1" key="2">
    <citation type="journal article" date="2015" name="Fish Shellfish Immunol.">
        <title>Early steps in the European eel (Anguilla anguilla)-Vibrio vulnificus interaction in the gills: Role of the RtxA13 toxin.</title>
        <authorList>
            <person name="Callol A."/>
            <person name="Pajuelo D."/>
            <person name="Ebbesson L."/>
            <person name="Teles M."/>
            <person name="MacKenzie S."/>
            <person name="Amaro C."/>
        </authorList>
    </citation>
    <scope>NUCLEOTIDE SEQUENCE</scope>
</reference>
<name>A0A0E9UTN5_ANGAN</name>